<evidence type="ECO:0000256" key="10">
    <source>
        <dbReference type="SAM" id="MobiDB-lite"/>
    </source>
</evidence>
<feature type="domain" description="BED-type" evidence="11">
    <location>
        <begin position="3"/>
        <end position="57"/>
    </location>
</feature>
<dbReference type="SMART" id="SM00614">
    <property type="entry name" value="ZnF_BED"/>
    <property type="match status" value="1"/>
</dbReference>
<dbReference type="InterPro" id="IPR012337">
    <property type="entry name" value="RNaseH-like_sf"/>
</dbReference>
<dbReference type="AlphaFoldDB" id="A0AAV0VYG1"/>
<keyword evidence="4" id="KW-0862">Zinc</keyword>
<name>A0AAV0VYG1_9HEMI</name>
<dbReference type="GO" id="GO:0005634">
    <property type="term" value="C:nucleus"/>
    <property type="evidence" value="ECO:0007669"/>
    <property type="project" value="UniProtKB-SubCell"/>
</dbReference>
<keyword evidence="2" id="KW-0479">Metal-binding</keyword>
<dbReference type="SUPFAM" id="SSF53098">
    <property type="entry name" value="Ribonuclease H-like"/>
    <property type="match status" value="1"/>
</dbReference>
<keyword evidence="7" id="KW-0804">Transcription</keyword>
<feature type="region of interest" description="Disordered" evidence="10">
    <location>
        <begin position="54"/>
        <end position="134"/>
    </location>
</feature>
<dbReference type="InterPro" id="IPR052035">
    <property type="entry name" value="ZnF_BED_domain_contain"/>
</dbReference>
<evidence type="ECO:0000256" key="3">
    <source>
        <dbReference type="ARBA" id="ARBA00022771"/>
    </source>
</evidence>
<dbReference type="InterPro" id="IPR008906">
    <property type="entry name" value="HATC_C_dom"/>
</dbReference>
<keyword evidence="5" id="KW-0805">Transcription regulation</keyword>
<keyword evidence="3 9" id="KW-0863">Zinc-finger</keyword>
<feature type="compositionally biased region" description="Polar residues" evidence="10">
    <location>
        <begin position="88"/>
        <end position="111"/>
    </location>
</feature>
<accession>A0AAV0VYG1</accession>
<evidence type="ECO:0000256" key="2">
    <source>
        <dbReference type="ARBA" id="ARBA00022723"/>
    </source>
</evidence>
<gene>
    <name evidence="12" type="ORF">MEUPH1_LOCUS4946</name>
</gene>
<dbReference type="PROSITE" id="PS50808">
    <property type="entry name" value="ZF_BED"/>
    <property type="match status" value="1"/>
</dbReference>
<protein>
    <recommendedName>
        <fullName evidence="11">BED-type domain-containing protein</fullName>
    </recommendedName>
</protein>
<keyword evidence="13" id="KW-1185">Reference proteome</keyword>
<dbReference type="EMBL" id="CARXXK010000001">
    <property type="protein sequence ID" value="CAI6348247.1"/>
    <property type="molecule type" value="Genomic_DNA"/>
</dbReference>
<dbReference type="GO" id="GO:0008270">
    <property type="term" value="F:zinc ion binding"/>
    <property type="evidence" value="ECO:0007669"/>
    <property type="project" value="UniProtKB-KW"/>
</dbReference>
<dbReference type="PANTHER" id="PTHR46481:SF10">
    <property type="entry name" value="ZINC FINGER BED DOMAIN-CONTAINING PROTEIN 39"/>
    <property type="match status" value="1"/>
</dbReference>
<feature type="compositionally biased region" description="Polar residues" evidence="10">
    <location>
        <begin position="64"/>
        <end position="81"/>
    </location>
</feature>
<evidence type="ECO:0000256" key="9">
    <source>
        <dbReference type="PROSITE-ProRule" id="PRU00027"/>
    </source>
</evidence>
<evidence type="ECO:0000313" key="12">
    <source>
        <dbReference type="EMBL" id="CAI6348247.1"/>
    </source>
</evidence>
<evidence type="ECO:0000313" key="13">
    <source>
        <dbReference type="Proteomes" id="UP001160148"/>
    </source>
</evidence>
<comment type="subcellular location">
    <subcellularLocation>
        <location evidence="1">Nucleus</location>
    </subcellularLocation>
</comment>
<evidence type="ECO:0000256" key="8">
    <source>
        <dbReference type="ARBA" id="ARBA00023242"/>
    </source>
</evidence>
<evidence type="ECO:0000256" key="5">
    <source>
        <dbReference type="ARBA" id="ARBA00023015"/>
    </source>
</evidence>
<dbReference type="Proteomes" id="UP001160148">
    <property type="component" value="Unassembled WGS sequence"/>
</dbReference>
<proteinExistence type="predicted"/>
<dbReference type="GO" id="GO:0046983">
    <property type="term" value="F:protein dimerization activity"/>
    <property type="evidence" value="ECO:0007669"/>
    <property type="project" value="InterPro"/>
</dbReference>
<reference evidence="12 13" key="1">
    <citation type="submission" date="2023-01" db="EMBL/GenBank/DDBJ databases">
        <authorList>
            <person name="Whitehead M."/>
        </authorList>
    </citation>
    <scope>NUCLEOTIDE SEQUENCE [LARGE SCALE GENOMIC DNA]</scope>
</reference>
<keyword evidence="6" id="KW-0238">DNA-binding</keyword>
<dbReference type="Pfam" id="PF05699">
    <property type="entry name" value="Dimer_Tnp_hAT"/>
    <property type="match status" value="1"/>
</dbReference>
<comment type="caution">
    <text evidence="12">The sequence shown here is derived from an EMBL/GenBank/DDBJ whole genome shotgun (WGS) entry which is preliminary data.</text>
</comment>
<dbReference type="InterPro" id="IPR003656">
    <property type="entry name" value="Znf_BED"/>
</dbReference>
<evidence type="ECO:0000256" key="4">
    <source>
        <dbReference type="ARBA" id="ARBA00022833"/>
    </source>
</evidence>
<evidence type="ECO:0000256" key="1">
    <source>
        <dbReference type="ARBA" id="ARBA00004123"/>
    </source>
</evidence>
<evidence type="ECO:0000256" key="7">
    <source>
        <dbReference type="ARBA" id="ARBA00023163"/>
    </source>
</evidence>
<sequence length="648" mass="74259">MAKRKSWVWDYAKREGDRAFCDLCDDKSNNEYSCVGGTTGSLIRHLQNFHGIKPSEDSIRKRSQLGSNHPYNDTQEVIRSGSSEHENNTTSINQDDDTNLVNNANTSSSRLENNEESKSRKRRRISKKCGSNSDRECNYEKTEQIHQALAILIAMNQLPLSFCSSPGFCQFMAVVEPNYKICRDQAMKKRLHALKSNVEDKIKNELQNVKSVVCTTDGWSSIAQNSYISLTAHIIDNQWSPKSFTLATQEMTERHTAVNLAENLTCIFENWEINGKVSTVITDNAKNIVNAVKLLNITIDNENMDVTCAAHSLQLAINVAIKQEIFSDIIKQCSAVVGHFKHSNVAKQSLFNKQEQLGLLHQSLVQCCKTRWNSVYLMLDRLLKNRSPVSNVLEDRTVTSFYIAQKLEITESQWIKIENLISLLKPLYVVTNLFCSENHSPASMVIPLLSKLLDCHFKHKAADDQYITDFKNTIIFEIKERFKFERNETSSVSVRQIASFLDPRYKDLEFEPNFMRDKIRMAVEDLLERFDEQEINLEQIPPVQSDLEYLYGNTITADDNLTNQLQIYIAEPPLRFDQNPYEWWKLRENKYSTLAVLAKQYLAIPATSVSSERCFSTAGNIVTSKRSCLLTKNVNMLTFLFQNKKLLV</sequence>
<dbReference type="GO" id="GO:0003677">
    <property type="term" value="F:DNA binding"/>
    <property type="evidence" value="ECO:0007669"/>
    <property type="project" value="UniProtKB-KW"/>
</dbReference>
<organism evidence="12 13">
    <name type="scientific">Macrosiphum euphorbiae</name>
    <name type="common">potato aphid</name>
    <dbReference type="NCBI Taxonomy" id="13131"/>
    <lineage>
        <taxon>Eukaryota</taxon>
        <taxon>Metazoa</taxon>
        <taxon>Ecdysozoa</taxon>
        <taxon>Arthropoda</taxon>
        <taxon>Hexapoda</taxon>
        <taxon>Insecta</taxon>
        <taxon>Pterygota</taxon>
        <taxon>Neoptera</taxon>
        <taxon>Paraneoptera</taxon>
        <taxon>Hemiptera</taxon>
        <taxon>Sternorrhyncha</taxon>
        <taxon>Aphidomorpha</taxon>
        <taxon>Aphidoidea</taxon>
        <taxon>Aphididae</taxon>
        <taxon>Macrosiphini</taxon>
        <taxon>Macrosiphum</taxon>
    </lineage>
</organism>
<evidence type="ECO:0000259" key="11">
    <source>
        <dbReference type="PROSITE" id="PS50808"/>
    </source>
</evidence>
<keyword evidence="8" id="KW-0539">Nucleus</keyword>
<dbReference type="PANTHER" id="PTHR46481">
    <property type="entry name" value="ZINC FINGER BED DOMAIN-CONTAINING PROTEIN 4"/>
    <property type="match status" value="1"/>
</dbReference>
<evidence type="ECO:0000256" key="6">
    <source>
        <dbReference type="ARBA" id="ARBA00023125"/>
    </source>
</evidence>